<evidence type="ECO:0000256" key="1">
    <source>
        <dbReference type="ARBA" id="ARBA00007358"/>
    </source>
</evidence>
<dbReference type="SUPFAM" id="SSF56796">
    <property type="entry name" value="Dehydroquinate synthase-like"/>
    <property type="match status" value="1"/>
</dbReference>
<dbReference type="InterPro" id="IPR039697">
    <property type="entry name" value="Alcohol_dehydrogenase_Fe"/>
</dbReference>
<dbReference type="Proteomes" id="UP000297065">
    <property type="component" value="Chromosome"/>
</dbReference>
<evidence type="ECO:0000259" key="3">
    <source>
        <dbReference type="Pfam" id="PF00465"/>
    </source>
</evidence>
<dbReference type="InterPro" id="IPR056798">
    <property type="entry name" value="ADH_Fe_C"/>
</dbReference>
<dbReference type="InterPro" id="IPR045910">
    <property type="entry name" value="AdhA-like"/>
</dbReference>
<comment type="similarity">
    <text evidence="1">Belongs to the iron-containing alcohol dehydrogenase family.</text>
</comment>
<keyword evidence="2" id="KW-0560">Oxidoreductase</keyword>
<dbReference type="Pfam" id="PF25137">
    <property type="entry name" value="ADH_Fe_C"/>
    <property type="match status" value="1"/>
</dbReference>
<organism evidence="5 6">
    <name type="scientific">Desulfovibrio desulfuricans</name>
    <dbReference type="NCBI Taxonomy" id="876"/>
    <lineage>
        <taxon>Bacteria</taxon>
        <taxon>Pseudomonadati</taxon>
        <taxon>Thermodesulfobacteriota</taxon>
        <taxon>Desulfovibrionia</taxon>
        <taxon>Desulfovibrionales</taxon>
        <taxon>Desulfovibrionaceae</taxon>
        <taxon>Desulfovibrio</taxon>
    </lineage>
</organism>
<dbReference type="Gene3D" id="1.20.1090.10">
    <property type="entry name" value="Dehydroquinate synthase-like - alpha domain"/>
    <property type="match status" value="1"/>
</dbReference>
<evidence type="ECO:0000313" key="6">
    <source>
        <dbReference type="Proteomes" id="UP000297065"/>
    </source>
</evidence>
<evidence type="ECO:0000313" key="5">
    <source>
        <dbReference type="EMBL" id="QCC84833.1"/>
    </source>
</evidence>
<dbReference type="OrthoDB" id="5445534at2"/>
<proteinExistence type="inferred from homology"/>
<evidence type="ECO:0000259" key="4">
    <source>
        <dbReference type="Pfam" id="PF25137"/>
    </source>
</evidence>
<protein>
    <submittedName>
        <fullName evidence="5">Iron-containing alcohol dehydrogenase</fullName>
    </submittedName>
</protein>
<dbReference type="PANTHER" id="PTHR11496">
    <property type="entry name" value="ALCOHOL DEHYDROGENASE"/>
    <property type="match status" value="1"/>
</dbReference>
<dbReference type="Gene3D" id="3.40.50.1970">
    <property type="match status" value="1"/>
</dbReference>
<dbReference type="InterPro" id="IPR001670">
    <property type="entry name" value="ADH_Fe/GldA"/>
</dbReference>
<feature type="domain" description="Fe-containing alcohol dehydrogenase-like C-terminal" evidence="4">
    <location>
        <begin position="205"/>
        <end position="395"/>
    </location>
</feature>
<sequence length="403" mass="42417">MWNPADDYANVREIRVKTTAYLGVGAINKIDDILGQLKSEGIHAVLCVCGGRSYKITGAWEKVEAAAQKHGITLALYNRVTPNPTTDSVDEAAAMGRAVNAGAVLAIGGGSPIDCGKSAAILLANPGKTGDDLYCYRFTPQTALPVIAVNLTHGTGSEVNRFAVATVTKLNYKPAIAYDCIYPRYAIDDPALMTGLSPDQTRYVSIDAVNHVIEAATTTVTNPLAIGLAAETIRLVHQWLPAALADPADLKARHQLCYAALQAGVAFDNGLLHFTHALEHPLSAVSPDLSHGLGLAVLLPAVILECYPACPGVLAHILAPMAPDLKGLPEEAPKAAKAVENWLASVGVTQKLADIGVTAADIENFCDLVEQTPSLGLLLSVAPLEGTRDRVARIYANSLKPLA</sequence>
<dbReference type="EMBL" id="CP036295">
    <property type="protein sequence ID" value="QCC84833.1"/>
    <property type="molecule type" value="Genomic_DNA"/>
</dbReference>
<dbReference type="AlphaFoldDB" id="A0A4P7UFQ8"/>
<gene>
    <name evidence="5" type="ORF">DDIC_02860</name>
</gene>
<feature type="domain" description="Alcohol dehydrogenase iron-type/glycerol dehydrogenase GldA" evidence="3">
    <location>
        <begin position="19"/>
        <end position="190"/>
    </location>
</feature>
<evidence type="ECO:0000256" key="2">
    <source>
        <dbReference type="ARBA" id="ARBA00023002"/>
    </source>
</evidence>
<dbReference type="GO" id="GO:0046872">
    <property type="term" value="F:metal ion binding"/>
    <property type="evidence" value="ECO:0007669"/>
    <property type="project" value="InterPro"/>
</dbReference>
<dbReference type="RefSeq" id="WP_136399055.1">
    <property type="nucleotide sequence ID" value="NZ_CP036295.1"/>
</dbReference>
<reference evidence="5 6" key="1">
    <citation type="submission" date="2019-02" db="EMBL/GenBank/DDBJ databases">
        <title>Complete Genome Sequence of Desulfovibrio desulfuricans IC1, a Sulfonate Utilizing Anaerobe.</title>
        <authorList>
            <person name="Day L.A."/>
            <person name="De Leon K.B."/>
            <person name="Wall J.D."/>
        </authorList>
    </citation>
    <scope>NUCLEOTIDE SEQUENCE [LARGE SCALE GENOMIC DNA]</scope>
    <source>
        <strain evidence="5 6">IC1</strain>
    </source>
</reference>
<name>A0A4P7UFQ8_DESDE</name>
<dbReference type="CDD" id="cd08186">
    <property type="entry name" value="Fe-ADH-like"/>
    <property type="match status" value="1"/>
</dbReference>
<dbReference type="PANTHER" id="PTHR11496:SF102">
    <property type="entry name" value="ALCOHOL DEHYDROGENASE 4"/>
    <property type="match status" value="1"/>
</dbReference>
<dbReference type="GO" id="GO:0004022">
    <property type="term" value="F:alcohol dehydrogenase (NAD+) activity"/>
    <property type="evidence" value="ECO:0007669"/>
    <property type="project" value="TreeGrafter"/>
</dbReference>
<dbReference type="FunFam" id="3.40.50.1970:FF:000003">
    <property type="entry name" value="Alcohol dehydrogenase, iron-containing"/>
    <property type="match status" value="1"/>
</dbReference>
<dbReference type="Pfam" id="PF00465">
    <property type="entry name" value="Fe-ADH"/>
    <property type="match status" value="1"/>
</dbReference>
<accession>A0A4P7UFQ8</accession>